<dbReference type="SUPFAM" id="SSF52833">
    <property type="entry name" value="Thioredoxin-like"/>
    <property type="match status" value="1"/>
</dbReference>
<dbReference type="Pfam" id="PF00462">
    <property type="entry name" value="Glutaredoxin"/>
    <property type="match status" value="1"/>
</dbReference>
<dbReference type="PROSITE" id="PS51354">
    <property type="entry name" value="GLUTAREDOXIN_2"/>
    <property type="match status" value="1"/>
</dbReference>
<comment type="caution">
    <text evidence="2">The sequence shown here is derived from an EMBL/GenBank/DDBJ whole genome shotgun (WGS) entry which is preliminary data.</text>
</comment>
<evidence type="ECO:0000313" key="2">
    <source>
        <dbReference type="EMBL" id="TYO97928.1"/>
    </source>
</evidence>
<evidence type="ECO:0000313" key="3">
    <source>
        <dbReference type="Proteomes" id="UP000323166"/>
    </source>
</evidence>
<dbReference type="AlphaFoldDB" id="A0A5S4ZYE5"/>
<evidence type="ECO:0000259" key="1">
    <source>
        <dbReference type="Pfam" id="PF00462"/>
    </source>
</evidence>
<gene>
    <name evidence="2" type="ORF">LX24_00212</name>
</gene>
<dbReference type="InterPro" id="IPR036249">
    <property type="entry name" value="Thioredoxin-like_sf"/>
</dbReference>
<dbReference type="NCBIfam" id="NF041212">
    <property type="entry name" value="Uxx_star"/>
    <property type="match status" value="1"/>
</dbReference>
<feature type="domain" description="Glutaredoxin" evidence="1">
    <location>
        <begin position="4"/>
        <end position="63"/>
    </location>
</feature>
<keyword evidence="3" id="KW-1185">Reference proteome</keyword>
<dbReference type="CDD" id="cd02976">
    <property type="entry name" value="NrdH"/>
    <property type="match status" value="1"/>
</dbReference>
<sequence length="71" mass="7637">MGDVVIYTKTGCPYCQKAMEDYRARGIKFKEINTSLDAGAKQMVKEKYGAGKVPVIVEDGKLVSTGYNGGG</sequence>
<proteinExistence type="predicted"/>
<organism evidence="2 3">
    <name type="scientific">Desulfallas thermosapovorans DSM 6562</name>
    <dbReference type="NCBI Taxonomy" id="1121431"/>
    <lineage>
        <taxon>Bacteria</taxon>
        <taxon>Bacillati</taxon>
        <taxon>Bacillota</taxon>
        <taxon>Clostridia</taxon>
        <taxon>Eubacteriales</taxon>
        <taxon>Desulfallaceae</taxon>
        <taxon>Desulfallas</taxon>
    </lineage>
</organism>
<accession>A0A5S4ZYE5</accession>
<dbReference type="Proteomes" id="UP000323166">
    <property type="component" value="Unassembled WGS sequence"/>
</dbReference>
<reference evidence="2 3" key="1">
    <citation type="submission" date="2019-07" db="EMBL/GenBank/DDBJ databases">
        <title>Genomic Encyclopedia of Type Strains, Phase I: the one thousand microbial genomes (KMG-I) project.</title>
        <authorList>
            <person name="Kyrpides N."/>
        </authorList>
    </citation>
    <scope>NUCLEOTIDE SEQUENCE [LARGE SCALE GENOMIC DNA]</scope>
    <source>
        <strain evidence="2 3">DSM 6562</strain>
    </source>
</reference>
<dbReference type="InterPro" id="IPR002109">
    <property type="entry name" value="Glutaredoxin"/>
</dbReference>
<dbReference type="RefSeq" id="WP_166510282.1">
    <property type="nucleotide sequence ID" value="NZ_VNHM01000001.1"/>
</dbReference>
<name>A0A5S4ZYE5_9FIRM</name>
<protein>
    <submittedName>
        <fullName evidence="2">Glutaredoxin 3</fullName>
    </submittedName>
</protein>
<dbReference type="Gene3D" id="3.40.30.10">
    <property type="entry name" value="Glutaredoxin"/>
    <property type="match status" value="1"/>
</dbReference>
<dbReference type="EMBL" id="VNHM01000001">
    <property type="protein sequence ID" value="TYO97928.1"/>
    <property type="molecule type" value="Genomic_DNA"/>
</dbReference>